<evidence type="ECO:0000313" key="3">
    <source>
        <dbReference type="EMBL" id="MBY9075936.1"/>
    </source>
</evidence>
<sequence>MPTQSPTRVPTERLDVDELVADYDEERPARHLSPRVDRFVGIWCFAVALFVLRQVFAPLEQGSQYYLILFLGVTLPLVFLCYRVRATKKAVSDTPDTTPTEGAATTATAVPAPARKDNPGILDWVLAAVALVVGLYPILPLPLTDLGGGGFTGFLDRQGSLLLLDVVAGTVLLVLVLEATRRTTGVVLPAVCLVFFAYAYYGGYLPIDWTISHIGMDLEQIINGLYNEASGFFGVPLDVAATYIVLFTIYGAVLDRMGAGRFFVEFSFSLFRRSGTAPGRTVATSGFLLGTVSGSGTATAVTLGSFAWPILKRAGYPREAAGGMLAASGIGAILSPPTLGAAAFIIAEYLGVSYISVLGWAIVPTLLYYLGIFLAVEIDARRFGARRVELAIGSPLRLLARSGYHFISLGVIVFFLAIDVPPFRAVVYATGVAALFGLLEAVLSRRPVVSGFDDPDYELETMPLKESVTSYLHRLYDALSGGIRSGLPVIAVCAAAGVITSTIAKTGLGQILSDLLVSAAEAIAPNDATLLVLSALFSAAAILILGLAVPVTASFILSWVIIGPALISLGVGSPEVAMFIFYYAVLSEVSPPTALAAVASAAITGGKVIPTMMQACKYTLPAFLAPMAFVVSDNGSLLLSRGDLVDVVWATLVCAAAVAALAVVTTGWMFGPTGMAERILCVPAALLLLYLVPTSIVAGFVLLAAAVLLHLVRRRKSTSRPAEVSTTDTAGTPVNP</sequence>
<feature type="domain" description="TRAP C4-dicarboxylate transport system permease DctM subunit" evidence="2">
    <location>
        <begin position="172"/>
        <end position="625"/>
    </location>
</feature>
<reference evidence="3 4" key="1">
    <citation type="submission" date="2021-08" db="EMBL/GenBank/DDBJ databases">
        <title>Nocardioides bacterium WL0053 sp. nov., isolated from the sediment.</title>
        <authorList>
            <person name="Wang L."/>
            <person name="Zhang D."/>
            <person name="Zhang A."/>
        </authorList>
    </citation>
    <scope>NUCLEOTIDE SEQUENCE [LARGE SCALE GENOMIC DNA]</scope>
    <source>
        <strain evidence="3 4">WL0053</strain>
    </source>
</reference>
<feature type="transmembrane region" description="Helical" evidence="1">
    <location>
        <begin position="647"/>
        <end position="670"/>
    </location>
</feature>
<proteinExistence type="predicted"/>
<feature type="transmembrane region" description="Helical" evidence="1">
    <location>
        <begin position="556"/>
        <end position="585"/>
    </location>
</feature>
<feature type="transmembrane region" description="Helical" evidence="1">
    <location>
        <begin position="690"/>
        <end position="712"/>
    </location>
</feature>
<organism evidence="3 4">
    <name type="scientific">Nocardioides jiangsuensis</name>
    <dbReference type="NCBI Taxonomy" id="2866161"/>
    <lineage>
        <taxon>Bacteria</taxon>
        <taxon>Bacillati</taxon>
        <taxon>Actinomycetota</taxon>
        <taxon>Actinomycetes</taxon>
        <taxon>Propionibacteriales</taxon>
        <taxon>Nocardioidaceae</taxon>
        <taxon>Nocardioides</taxon>
    </lineage>
</organism>
<gene>
    <name evidence="3" type="ORF">K1X13_13970</name>
</gene>
<dbReference type="NCBIfam" id="TIGR02123">
    <property type="entry name" value="TRAP_fused"/>
    <property type="match status" value="1"/>
</dbReference>
<dbReference type="PANTHER" id="PTHR43849">
    <property type="entry name" value="BLL3936 PROTEIN"/>
    <property type="match status" value="1"/>
</dbReference>
<dbReference type="Pfam" id="PF06808">
    <property type="entry name" value="DctM"/>
    <property type="match status" value="1"/>
</dbReference>
<dbReference type="EMBL" id="JAIEZQ010000002">
    <property type="protein sequence ID" value="MBY9075936.1"/>
    <property type="molecule type" value="Genomic_DNA"/>
</dbReference>
<dbReference type="RefSeq" id="WP_221025627.1">
    <property type="nucleotide sequence ID" value="NZ_JAIEZQ010000002.1"/>
</dbReference>
<feature type="transmembrane region" description="Helical" evidence="1">
    <location>
        <begin position="39"/>
        <end position="57"/>
    </location>
</feature>
<dbReference type="Proteomes" id="UP000754710">
    <property type="component" value="Unassembled WGS sequence"/>
</dbReference>
<evidence type="ECO:0000256" key="1">
    <source>
        <dbReference type="SAM" id="Phobius"/>
    </source>
</evidence>
<keyword evidence="1" id="KW-1133">Transmembrane helix</keyword>
<feature type="transmembrane region" description="Helical" evidence="1">
    <location>
        <begin position="620"/>
        <end position="640"/>
    </location>
</feature>
<dbReference type="InterPro" id="IPR010656">
    <property type="entry name" value="DctM"/>
</dbReference>
<dbReference type="InterPro" id="IPR011853">
    <property type="entry name" value="TRAP_DctM-Dct_fused"/>
</dbReference>
<feature type="transmembrane region" description="Helical" evidence="1">
    <location>
        <begin position="398"/>
        <end position="417"/>
    </location>
</feature>
<feature type="transmembrane region" description="Helical" evidence="1">
    <location>
        <begin position="159"/>
        <end position="177"/>
    </location>
</feature>
<feature type="transmembrane region" description="Helical" evidence="1">
    <location>
        <begin position="352"/>
        <end position="377"/>
    </location>
</feature>
<feature type="transmembrane region" description="Helical" evidence="1">
    <location>
        <begin position="320"/>
        <end position="346"/>
    </location>
</feature>
<evidence type="ECO:0000313" key="4">
    <source>
        <dbReference type="Proteomes" id="UP000754710"/>
    </source>
</evidence>
<comment type="caution">
    <text evidence="3">The sequence shown here is derived from an EMBL/GenBank/DDBJ whole genome shotgun (WGS) entry which is preliminary data.</text>
</comment>
<feature type="transmembrane region" description="Helical" evidence="1">
    <location>
        <begin position="233"/>
        <end position="253"/>
    </location>
</feature>
<feature type="transmembrane region" description="Helical" evidence="1">
    <location>
        <begin position="487"/>
        <end position="508"/>
    </location>
</feature>
<name>A0ABS7RLQ3_9ACTN</name>
<keyword evidence="4" id="KW-1185">Reference proteome</keyword>
<accession>A0ABS7RLQ3</accession>
<dbReference type="PANTHER" id="PTHR43849:SF2">
    <property type="entry name" value="BLL3936 PROTEIN"/>
    <property type="match status" value="1"/>
</dbReference>
<feature type="transmembrane region" description="Helical" evidence="1">
    <location>
        <begin position="423"/>
        <end position="443"/>
    </location>
</feature>
<protein>
    <submittedName>
        <fullName evidence="3">TRAP transporter fused permease subunit</fullName>
    </submittedName>
</protein>
<feature type="transmembrane region" description="Helical" evidence="1">
    <location>
        <begin position="184"/>
        <end position="201"/>
    </location>
</feature>
<feature type="transmembrane region" description="Helical" evidence="1">
    <location>
        <begin position="121"/>
        <end position="139"/>
    </location>
</feature>
<keyword evidence="1" id="KW-0472">Membrane</keyword>
<evidence type="ECO:0000259" key="2">
    <source>
        <dbReference type="Pfam" id="PF06808"/>
    </source>
</evidence>
<feature type="transmembrane region" description="Helical" evidence="1">
    <location>
        <begin position="528"/>
        <end position="549"/>
    </location>
</feature>
<feature type="transmembrane region" description="Helical" evidence="1">
    <location>
        <begin position="63"/>
        <end position="82"/>
    </location>
</feature>
<keyword evidence="1" id="KW-0812">Transmembrane</keyword>